<evidence type="ECO:0000256" key="2">
    <source>
        <dbReference type="ARBA" id="ARBA00023125"/>
    </source>
</evidence>
<dbReference type="PROSITE" id="PS51898">
    <property type="entry name" value="TYR_RECOMBINASE"/>
    <property type="match status" value="1"/>
</dbReference>
<dbReference type="PANTHER" id="PTHR30349:SF64">
    <property type="entry name" value="PROPHAGE INTEGRASE INTD-RELATED"/>
    <property type="match status" value="1"/>
</dbReference>
<dbReference type="AlphaFoldDB" id="A3UA91"/>
<dbReference type="Pfam" id="PF17293">
    <property type="entry name" value="Arm-DNA-bind_5"/>
    <property type="match status" value="1"/>
</dbReference>
<keyword evidence="2" id="KW-0238">DNA-binding</keyword>
<evidence type="ECO:0000256" key="1">
    <source>
        <dbReference type="ARBA" id="ARBA00008857"/>
    </source>
</evidence>
<accession>A3UA91</accession>
<dbReference type="Pfam" id="PF00589">
    <property type="entry name" value="Phage_integrase"/>
    <property type="match status" value="1"/>
</dbReference>
<dbReference type="GeneID" id="89454086"/>
<dbReference type="RefSeq" id="WP_013188108.1">
    <property type="nucleotide sequence ID" value="NC_014230.1"/>
</dbReference>
<dbReference type="InterPro" id="IPR010998">
    <property type="entry name" value="Integrase_recombinase_N"/>
</dbReference>
<dbReference type="InterPro" id="IPR002104">
    <property type="entry name" value="Integrase_catalytic"/>
</dbReference>
<dbReference type="CDD" id="cd01185">
    <property type="entry name" value="INTN1_C_like"/>
    <property type="match status" value="1"/>
</dbReference>
<keyword evidence="6" id="KW-1185">Reference proteome</keyword>
<feature type="domain" description="Tyr recombinase" evidence="4">
    <location>
        <begin position="222"/>
        <end position="397"/>
    </location>
</feature>
<reference evidence="5 6" key="1">
    <citation type="journal article" date="2010" name="J. Bacteriol.">
        <title>The complete genome sequence of Croceibacter atlanticus HTCC2559T.</title>
        <authorList>
            <person name="Oh H.M."/>
            <person name="Kang I."/>
            <person name="Ferriera S."/>
            <person name="Giovannoni S.J."/>
            <person name="Cho J.C."/>
        </authorList>
    </citation>
    <scope>NUCLEOTIDE SEQUENCE [LARGE SCALE GENOMIC DNA]</scope>
    <source>
        <strain evidence="6">ATCC BAA-628 / HTCC2559 / KCTC 12090</strain>
    </source>
</reference>
<dbReference type="STRING" id="216432.CA2559_11843"/>
<evidence type="ECO:0000313" key="6">
    <source>
        <dbReference type="Proteomes" id="UP000002297"/>
    </source>
</evidence>
<keyword evidence="3" id="KW-0233">DNA recombination</keyword>
<dbReference type="GO" id="GO:0003677">
    <property type="term" value="F:DNA binding"/>
    <property type="evidence" value="ECO:0007669"/>
    <property type="project" value="UniProtKB-KW"/>
</dbReference>
<dbReference type="GO" id="GO:0015074">
    <property type="term" value="P:DNA integration"/>
    <property type="evidence" value="ECO:0007669"/>
    <property type="project" value="InterPro"/>
</dbReference>
<name>A3UA91_CROAH</name>
<dbReference type="KEGG" id="cat:CA2559_11843"/>
<dbReference type="InterPro" id="IPR050090">
    <property type="entry name" value="Tyrosine_recombinase_XerCD"/>
</dbReference>
<dbReference type="InterPro" id="IPR011010">
    <property type="entry name" value="DNA_brk_join_enz"/>
</dbReference>
<sequence length="416" mass="48546">MRSKATLGLHFLPKLNQEKNGLAPLYVRITVNKKRVYLSLKRKVEATKWDTSQSKVKGHSADARQLNDYINQVNRRLLEVHKQLEDEQRVITAQAIKARYLGVDDTFKKLSDILTYHEDKMRTILKPGTLKNYKTTSKYLKKFLKTKMKTDDVFLKHINYSFITEFEHFLRTFKSKTHRPTPSNNGVMKHLERLKKLMNLAQKLEWVAKEPFAKFSLKFTKVEREFLDEVEVQELIKFTSHRTALTQTRDVFIFACYTGLSWIDVKNLSQDHIVRGIDGSNWIYTAREKTDTPVKIPLLPIPEKLLSRYAEKMMDSELLLPVYSNQKTNKYLKEIAIELGIRKKLTFHVARHTFATTVTLSNGVPIETVSKLLGHTKLSTTQIYARVIESKVSNDMNKLRDELRDKIDINNKKQVM</sequence>
<dbReference type="InterPro" id="IPR035386">
    <property type="entry name" value="Arm-DNA-bind_5"/>
</dbReference>
<dbReference type="HOGENOM" id="CLU_033139_2_0_10"/>
<dbReference type="GO" id="GO:0006310">
    <property type="term" value="P:DNA recombination"/>
    <property type="evidence" value="ECO:0007669"/>
    <property type="project" value="UniProtKB-KW"/>
</dbReference>
<dbReference type="InterPro" id="IPR013762">
    <property type="entry name" value="Integrase-like_cat_sf"/>
</dbReference>
<dbReference type="EMBL" id="CP002046">
    <property type="protein sequence ID" value="EAP86727.1"/>
    <property type="molecule type" value="Genomic_DNA"/>
</dbReference>
<dbReference type="PANTHER" id="PTHR30349">
    <property type="entry name" value="PHAGE INTEGRASE-RELATED"/>
    <property type="match status" value="1"/>
</dbReference>
<dbReference type="InterPro" id="IPR025269">
    <property type="entry name" value="SAM-like_dom"/>
</dbReference>
<dbReference type="OrthoDB" id="1098628at2"/>
<dbReference type="eggNOG" id="COG0582">
    <property type="taxonomic scope" value="Bacteria"/>
</dbReference>
<dbReference type="Gene3D" id="1.10.443.10">
    <property type="entry name" value="Intergrase catalytic core"/>
    <property type="match status" value="1"/>
</dbReference>
<dbReference type="Gene3D" id="1.10.150.130">
    <property type="match status" value="1"/>
</dbReference>
<evidence type="ECO:0000313" key="5">
    <source>
        <dbReference type="EMBL" id="EAP86727.1"/>
    </source>
</evidence>
<dbReference type="Proteomes" id="UP000002297">
    <property type="component" value="Chromosome"/>
</dbReference>
<gene>
    <name evidence="5" type="ordered locus">CA2559_11843</name>
</gene>
<proteinExistence type="inferred from homology"/>
<evidence type="ECO:0000259" key="4">
    <source>
        <dbReference type="PROSITE" id="PS51898"/>
    </source>
</evidence>
<dbReference type="SUPFAM" id="SSF56349">
    <property type="entry name" value="DNA breaking-rejoining enzymes"/>
    <property type="match status" value="1"/>
</dbReference>
<comment type="similarity">
    <text evidence="1">Belongs to the 'phage' integrase family.</text>
</comment>
<protein>
    <submittedName>
        <fullName evidence="5">Putative transposase</fullName>
    </submittedName>
</protein>
<evidence type="ECO:0000256" key="3">
    <source>
        <dbReference type="ARBA" id="ARBA00023172"/>
    </source>
</evidence>
<dbReference type="Pfam" id="PF13102">
    <property type="entry name" value="Phage_int_SAM_5"/>
    <property type="match status" value="1"/>
</dbReference>
<organism evidence="5 6">
    <name type="scientific">Croceibacter atlanticus (strain ATCC BAA-628 / JCM 21780 / CIP 108009 / IAM 15332 / KCTC 12090 / HTCC2559)</name>
    <dbReference type="NCBI Taxonomy" id="216432"/>
    <lineage>
        <taxon>Bacteria</taxon>
        <taxon>Pseudomonadati</taxon>
        <taxon>Bacteroidota</taxon>
        <taxon>Flavobacteriia</taxon>
        <taxon>Flavobacteriales</taxon>
        <taxon>Flavobacteriaceae</taxon>
        <taxon>Croceibacter</taxon>
    </lineage>
</organism>